<organism evidence="4 5">
    <name type="scientific">Klebsormidium nitens</name>
    <name type="common">Green alga</name>
    <name type="synonym">Ulothrix nitens</name>
    <dbReference type="NCBI Taxonomy" id="105231"/>
    <lineage>
        <taxon>Eukaryota</taxon>
        <taxon>Viridiplantae</taxon>
        <taxon>Streptophyta</taxon>
        <taxon>Klebsormidiophyceae</taxon>
        <taxon>Klebsormidiales</taxon>
        <taxon>Klebsormidiaceae</taxon>
        <taxon>Klebsormidium</taxon>
    </lineage>
</organism>
<evidence type="ECO:0008006" key="6">
    <source>
        <dbReference type="Google" id="ProtNLM"/>
    </source>
</evidence>
<dbReference type="PANTHER" id="PTHR45648">
    <property type="entry name" value="GDSL LIPASE/ACYLHYDROLASE FAMILY PROTEIN (AFU_ORTHOLOGUE AFUA_4G14700)"/>
    <property type="match status" value="1"/>
</dbReference>
<evidence type="ECO:0000256" key="1">
    <source>
        <dbReference type="ARBA" id="ARBA00008668"/>
    </source>
</evidence>
<dbReference type="OrthoDB" id="1600564at2759"/>
<evidence type="ECO:0000256" key="3">
    <source>
        <dbReference type="SAM" id="MobiDB-lite"/>
    </source>
</evidence>
<sequence length="398" mass="43001">MSSPVCDEEAAASTTADVSMTGGKRGAHTWAWQLLLLLCSLSGLIYTSAAHSRNSQLMREIQILAANPSVAPAPSPGDLSSAYPFMPALFVFGDSFVDTGNLNLFVKQGTPFPYGHGPRTNYVIGGRFSNGLILSDYLSQMLGLSALSTPFFEPNATWYYGCNFAFSGSGAIRSTNPGPLPDQTTAFKNFVSDATLYWRNVQQSGFPAELSVLPRYPKPESFAGGLYLVVIGANDVVPIQKNTITVSDVAASLQSTLQTIYSLGGRNFVVASPIDFGCIPYSINSTRGFCANLEEAISSALGEAYRSLLASLQTELPGATFLYLDLYNLTRTNSSNARPLGELLRAFDVFSNGRLRLKRPEIATALDVVLSNVRFIWKKQKLPPSEGPLRLAIAELRC</sequence>
<dbReference type="GO" id="GO:0016788">
    <property type="term" value="F:hydrolase activity, acting on ester bonds"/>
    <property type="evidence" value="ECO:0007669"/>
    <property type="project" value="InterPro"/>
</dbReference>
<dbReference type="Gene3D" id="3.40.50.1110">
    <property type="entry name" value="SGNH hydrolase"/>
    <property type="match status" value="1"/>
</dbReference>
<keyword evidence="2" id="KW-0378">Hydrolase</keyword>
<keyword evidence="5" id="KW-1185">Reference proteome</keyword>
<dbReference type="InterPro" id="IPR051058">
    <property type="entry name" value="GDSL_Est/Lipase"/>
</dbReference>
<evidence type="ECO:0000256" key="2">
    <source>
        <dbReference type="ARBA" id="ARBA00022801"/>
    </source>
</evidence>
<evidence type="ECO:0000313" key="5">
    <source>
        <dbReference type="Proteomes" id="UP000054558"/>
    </source>
</evidence>
<dbReference type="InterPro" id="IPR036514">
    <property type="entry name" value="SGNH_hydro_sf"/>
</dbReference>
<feature type="compositionally biased region" description="Acidic residues" evidence="3">
    <location>
        <begin position="1"/>
        <end position="10"/>
    </location>
</feature>
<dbReference type="OMA" id="ANHACCE"/>
<proteinExistence type="inferred from homology"/>
<evidence type="ECO:0000313" key="4">
    <source>
        <dbReference type="EMBL" id="GAQ84478.1"/>
    </source>
</evidence>
<dbReference type="Proteomes" id="UP000054558">
    <property type="component" value="Unassembled WGS sequence"/>
</dbReference>
<comment type="similarity">
    <text evidence="1">Belongs to the 'GDSL' lipolytic enzyme family.</text>
</comment>
<dbReference type="AlphaFoldDB" id="A0A1Y1I8Q6"/>
<dbReference type="PANTHER" id="PTHR45648:SF22">
    <property type="entry name" value="GDSL LIPASE_ACYLHYDROLASE FAMILY PROTEIN (AFU_ORTHOLOGUE AFUA_4G14700)"/>
    <property type="match status" value="1"/>
</dbReference>
<reference evidence="4 5" key="1">
    <citation type="journal article" date="2014" name="Nat. Commun.">
        <title>Klebsormidium flaccidum genome reveals primary factors for plant terrestrial adaptation.</title>
        <authorList>
            <person name="Hori K."/>
            <person name="Maruyama F."/>
            <person name="Fujisawa T."/>
            <person name="Togashi T."/>
            <person name="Yamamoto N."/>
            <person name="Seo M."/>
            <person name="Sato S."/>
            <person name="Yamada T."/>
            <person name="Mori H."/>
            <person name="Tajima N."/>
            <person name="Moriyama T."/>
            <person name="Ikeuchi M."/>
            <person name="Watanabe M."/>
            <person name="Wada H."/>
            <person name="Kobayashi K."/>
            <person name="Saito M."/>
            <person name="Masuda T."/>
            <person name="Sasaki-Sekimoto Y."/>
            <person name="Mashiguchi K."/>
            <person name="Awai K."/>
            <person name="Shimojima M."/>
            <person name="Masuda S."/>
            <person name="Iwai M."/>
            <person name="Nobusawa T."/>
            <person name="Narise T."/>
            <person name="Kondo S."/>
            <person name="Saito H."/>
            <person name="Sato R."/>
            <person name="Murakawa M."/>
            <person name="Ihara Y."/>
            <person name="Oshima-Yamada Y."/>
            <person name="Ohtaka K."/>
            <person name="Satoh M."/>
            <person name="Sonobe K."/>
            <person name="Ishii M."/>
            <person name="Ohtani R."/>
            <person name="Kanamori-Sato M."/>
            <person name="Honoki R."/>
            <person name="Miyazaki D."/>
            <person name="Mochizuki H."/>
            <person name="Umetsu J."/>
            <person name="Higashi K."/>
            <person name="Shibata D."/>
            <person name="Kamiya Y."/>
            <person name="Sato N."/>
            <person name="Nakamura Y."/>
            <person name="Tabata S."/>
            <person name="Ida S."/>
            <person name="Kurokawa K."/>
            <person name="Ohta H."/>
        </authorList>
    </citation>
    <scope>NUCLEOTIDE SEQUENCE [LARGE SCALE GENOMIC DNA]</scope>
    <source>
        <strain evidence="4 5">NIES-2285</strain>
    </source>
</reference>
<dbReference type="Pfam" id="PF00657">
    <property type="entry name" value="Lipase_GDSL"/>
    <property type="match status" value="1"/>
</dbReference>
<name>A0A1Y1I8Q6_KLENI</name>
<gene>
    <name evidence="4" type="ORF">KFL_001900210</name>
</gene>
<feature type="region of interest" description="Disordered" evidence="3">
    <location>
        <begin position="1"/>
        <end position="23"/>
    </location>
</feature>
<dbReference type="EMBL" id="DF237139">
    <property type="protein sequence ID" value="GAQ84478.1"/>
    <property type="molecule type" value="Genomic_DNA"/>
</dbReference>
<accession>A0A1Y1I8Q6</accession>
<protein>
    <recommendedName>
        <fullName evidence="6">GDSL esterase/lipase</fullName>
    </recommendedName>
</protein>
<dbReference type="InterPro" id="IPR001087">
    <property type="entry name" value="GDSL"/>
</dbReference>